<name>A0A182XY82_ANOST</name>
<keyword evidence="2" id="KW-1185">Reference proteome</keyword>
<dbReference type="AlphaFoldDB" id="A0A182XY82"/>
<reference evidence="2" key="1">
    <citation type="journal article" date="2014" name="Genome Biol.">
        <title>Genome analysis of a major urban malaria vector mosquito, Anopheles stephensi.</title>
        <authorList>
            <person name="Jiang X."/>
            <person name="Peery A."/>
            <person name="Hall A.B."/>
            <person name="Sharma A."/>
            <person name="Chen X.G."/>
            <person name="Waterhouse R.M."/>
            <person name="Komissarov A."/>
            <person name="Riehle M.M."/>
            <person name="Shouche Y."/>
            <person name="Sharakhova M.V."/>
            <person name="Lawson D."/>
            <person name="Pakpour N."/>
            <person name="Arensburger P."/>
            <person name="Davidson V.L."/>
            <person name="Eiglmeier K."/>
            <person name="Emrich S."/>
            <person name="George P."/>
            <person name="Kennedy R.C."/>
            <person name="Mane S.P."/>
            <person name="Maslen G."/>
            <person name="Oringanje C."/>
            <person name="Qi Y."/>
            <person name="Settlage R."/>
            <person name="Tojo M."/>
            <person name="Tubio J.M."/>
            <person name="Unger M.F."/>
            <person name="Wang B."/>
            <person name="Vernick K.D."/>
            <person name="Ribeiro J.M."/>
            <person name="James A.A."/>
            <person name="Michel K."/>
            <person name="Riehle M.A."/>
            <person name="Luckhart S."/>
            <person name="Sharakhov I.V."/>
            <person name="Tu Z."/>
        </authorList>
    </citation>
    <scope>NUCLEOTIDE SEQUENCE [LARGE SCALE GENOMIC DNA]</scope>
    <source>
        <strain evidence="2">Indian</strain>
    </source>
</reference>
<organism evidence="1 2">
    <name type="scientific">Anopheles stephensi</name>
    <name type="common">Indo-Pakistan malaria mosquito</name>
    <dbReference type="NCBI Taxonomy" id="30069"/>
    <lineage>
        <taxon>Eukaryota</taxon>
        <taxon>Metazoa</taxon>
        <taxon>Ecdysozoa</taxon>
        <taxon>Arthropoda</taxon>
        <taxon>Hexapoda</taxon>
        <taxon>Insecta</taxon>
        <taxon>Pterygota</taxon>
        <taxon>Neoptera</taxon>
        <taxon>Endopterygota</taxon>
        <taxon>Diptera</taxon>
        <taxon>Nematocera</taxon>
        <taxon>Culicoidea</taxon>
        <taxon>Culicidae</taxon>
        <taxon>Anophelinae</taxon>
        <taxon>Anopheles</taxon>
    </lineage>
</organism>
<sequence>MGSKLILSIGVLLVVAAIATAKSVPEQRSHLDLAEVDSSEEQPCTIDRVKGFFGDLSTKVKEGVQEGVVKVKDGVKKGTTKAKEYATNSTISIAMGRFRTHLALLLLVAIGASVTVRSVVPEQPTYRKYLRTRKPSQPTELHVEEVLEVFRTDMRPSPYGVDNALVNHFLAQQLRHQARAAAAAAATTSTTPTVVHDTTTTAVQAVTEHSTFPTPTYENHNPVYNYLFRPSITATKYGGYPAESTIIIKEADPMITHTAAEELPLH</sequence>
<dbReference type="VEuPathDB" id="VectorBase:ASTEI20_035635"/>
<reference evidence="1" key="2">
    <citation type="submission" date="2020-05" db="UniProtKB">
        <authorList>
            <consortium name="EnsemblMetazoa"/>
        </authorList>
    </citation>
    <scope>IDENTIFICATION</scope>
    <source>
        <strain evidence="1">Indian</strain>
    </source>
</reference>
<dbReference type="VEuPathDB" id="VectorBase:ASTE007104"/>
<dbReference type="VEuPathDB" id="VectorBase:ASTEI20_040990"/>
<proteinExistence type="predicted"/>
<evidence type="ECO:0000313" key="2">
    <source>
        <dbReference type="Proteomes" id="UP000076408"/>
    </source>
</evidence>
<evidence type="ECO:0000313" key="1">
    <source>
        <dbReference type="EnsemblMetazoa" id="ASTEI01168-PA"/>
    </source>
</evidence>
<protein>
    <submittedName>
        <fullName evidence="1">Uncharacterized protein</fullName>
    </submittedName>
</protein>
<dbReference type="Proteomes" id="UP000076408">
    <property type="component" value="Unassembled WGS sequence"/>
</dbReference>
<dbReference type="VEuPathDB" id="VectorBase:ASTEI01168"/>
<accession>A0A182XY82</accession>
<dbReference type="EnsemblMetazoa" id="ASTEI01168-RA">
    <property type="protein sequence ID" value="ASTEI01168-PA"/>
    <property type="gene ID" value="ASTEI01168"/>
</dbReference>